<gene>
    <name evidence="1" type="ORF">S01H1_57213</name>
</gene>
<evidence type="ECO:0000313" key="1">
    <source>
        <dbReference type="EMBL" id="GAG24801.1"/>
    </source>
</evidence>
<dbReference type="AlphaFoldDB" id="X0XIJ8"/>
<sequence length="125" mass="14027">MFSWLISPSDQDSDMTCQELATRIEQLQPEAMPCEVARLCLLLANSVQNLEYLGTEEALSEAWQKMGMRLQATTDQHAAMTEELEALAKVDPSEFSVDQILVLIRAIRVQSQILQLYVGQPTVDV</sequence>
<proteinExistence type="predicted"/>
<dbReference type="EMBL" id="BARS01037305">
    <property type="protein sequence ID" value="GAG24801.1"/>
    <property type="molecule type" value="Genomic_DNA"/>
</dbReference>
<comment type="caution">
    <text evidence="1">The sequence shown here is derived from an EMBL/GenBank/DDBJ whole genome shotgun (WGS) entry which is preliminary data.</text>
</comment>
<accession>X0XIJ8</accession>
<name>X0XIJ8_9ZZZZ</name>
<reference evidence="1" key="1">
    <citation type="journal article" date="2014" name="Front. Microbiol.">
        <title>High frequency of phylogenetically diverse reductive dehalogenase-homologous genes in deep subseafloor sedimentary metagenomes.</title>
        <authorList>
            <person name="Kawai M."/>
            <person name="Futagami T."/>
            <person name="Toyoda A."/>
            <person name="Takaki Y."/>
            <person name="Nishi S."/>
            <person name="Hori S."/>
            <person name="Arai W."/>
            <person name="Tsubouchi T."/>
            <person name="Morono Y."/>
            <person name="Uchiyama I."/>
            <person name="Ito T."/>
            <person name="Fujiyama A."/>
            <person name="Inagaki F."/>
            <person name="Takami H."/>
        </authorList>
    </citation>
    <scope>NUCLEOTIDE SEQUENCE</scope>
    <source>
        <strain evidence="1">Expedition CK06-06</strain>
    </source>
</reference>
<protein>
    <submittedName>
        <fullName evidence="1">Uncharacterized protein</fullName>
    </submittedName>
</protein>
<organism evidence="1">
    <name type="scientific">marine sediment metagenome</name>
    <dbReference type="NCBI Taxonomy" id="412755"/>
    <lineage>
        <taxon>unclassified sequences</taxon>
        <taxon>metagenomes</taxon>
        <taxon>ecological metagenomes</taxon>
    </lineage>
</organism>